<feature type="transmembrane region" description="Helical" evidence="19">
    <location>
        <begin position="631"/>
        <end position="655"/>
    </location>
</feature>
<dbReference type="FunFam" id="3.80.10.10:FF:000129">
    <property type="entry name" value="Leucine-rich repeat receptor-like kinase"/>
    <property type="match status" value="1"/>
</dbReference>
<dbReference type="CDD" id="cd14066">
    <property type="entry name" value="STKc_IRAK"/>
    <property type="match status" value="1"/>
</dbReference>
<dbReference type="PROSITE" id="PS51450">
    <property type="entry name" value="LRR"/>
    <property type="match status" value="1"/>
</dbReference>
<dbReference type="GO" id="GO:0004674">
    <property type="term" value="F:protein serine/threonine kinase activity"/>
    <property type="evidence" value="ECO:0007669"/>
    <property type="project" value="UniProtKB-KW"/>
</dbReference>
<keyword evidence="8" id="KW-0732">Signal</keyword>
<evidence type="ECO:0000256" key="3">
    <source>
        <dbReference type="ARBA" id="ARBA00022527"/>
    </source>
</evidence>
<evidence type="ECO:0000256" key="10">
    <source>
        <dbReference type="ARBA" id="ARBA00022741"/>
    </source>
</evidence>
<dbReference type="Pfam" id="PF13855">
    <property type="entry name" value="LRR_8"/>
    <property type="match status" value="1"/>
</dbReference>
<comment type="catalytic activity">
    <reaction evidence="16">
        <text>L-threonyl-[protein] + ATP = O-phospho-L-threonyl-[protein] + ADP + H(+)</text>
        <dbReference type="Rhea" id="RHEA:46608"/>
        <dbReference type="Rhea" id="RHEA-COMP:11060"/>
        <dbReference type="Rhea" id="RHEA-COMP:11605"/>
        <dbReference type="ChEBI" id="CHEBI:15378"/>
        <dbReference type="ChEBI" id="CHEBI:30013"/>
        <dbReference type="ChEBI" id="CHEBI:30616"/>
        <dbReference type="ChEBI" id="CHEBI:61977"/>
        <dbReference type="ChEBI" id="CHEBI:456216"/>
        <dbReference type="EC" id="2.7.11.1"/>
    </reaction>
</comment>
<dbReference type="InterPro" id="IPR011009">
    <property type="entry name" value="Kinase-like_dom_sf"/>
</dbReference>
<dbReference type="EMBL" id="CAJGYO010000007">
    <property type="protein sequence ID" value="CAD6248076.1"/>
    <property type="molecule type" value="Genomic_DNA"/>
</dbReference>
<evidence type="ECO:0000256" key="2">
    <source>
        <dbReference type="ARBA" id="ARBA00012513"/>
    </source>
</evidence>
<feature type="domain" description="Protein kinase" evidence="20">
    <location>
        <begin position="691"/>
        <end position="965"/>
    </location>
</feature>
<dbReference type="GO" id="GO:0005886">
    <property type="term" value="C:plasma membrane"/>
    <property type="evidence" value="ECO:0007669"/>
    <property type="project" value="UniProtKB-SubCell"/>
</dbReference>
<comment type="caution">
    <text evidence="21">The sequence shown here is derived from an EMBL/GenBank/DDBJ whole genome shotgun (WGS) entry which is preliminary data.</text>
</comment>
<evidence type="ECO:0000259" key="20">
    <source>
        <dbReference type="PROSITE" id="PS50011"/>
    </source>
</evidence>
<dbReference type="InterPro" id="IPR000719">
    <property type="entry name" value="Prot_kinase_dom"/>
</dbReference>
<dbReference type="FunFam" id="1.10.510.10:FF:000146">
    <property type="entry name" value="LRR receptor-like serine/threonine-protein kinase IOS1"/>
    <property type="match status" value="1"/>
</dbReference>
<protein>
    <recommendedName>
        <fullName evidence="2">non-specific serine/threonine protein kinase</fullName>
        <ecNumber evidence="2">2.7.11.1</ecNumber>
    </recommendedName>
</protein>
<evidence type="ECO:0000256" key="6">
    <source>
        <dbReference type="ARBA" id="ARBA00022679"/>
    </source>
</evidence>
<keyword evidence="5" id="KW-0433">Leucine-rich repeat</keyword>
<dbReference type="Proteomes" id="UP000604825">
    <property type="component" value="Unassembled WGS sequence"/>
</dbReference>
<accession>A0A811PR82</accession>
<dbReference type="Gene3D" id="1.10.510.10">
    <property type="entry name" value="Transferase(Phosphotransferase) domain 1"/>
    <property type="match status" value="1"/>
</dbReference>
<keyword evidence="15" id="KW-0675">Receptor</keyword>
<evidence type="ECO:0000256" key="15">
    <source>
        <dbReference type="ARBA" id="ARBA00023170"/>
    </source>
</evidence>
<reference evidence="21" key="1">
    <citation type="submission" date="2020-10" db="EMBL/GenBank/DDBJ databases">
        <authorList>
            <person name="Han B."/>
            <person name="Lu T."/>
            <person name="Zhao Q."/>
            <person name="Huang X."/>
            <person name="Zhao Y."/>
        </authorList>
    </citation>
    <scope>NUCLEOTIDE SEQUENCE</scope>
</reference>
<dbReference type="SMART" id="SM00220">
    <property type="entry name" value="S_TKc"/>
    <property type="match status" value="1"/>
</dbReference>
<keyword evidence="13 19" id="KW-1133">Transmembrane helix</keyword>
<evidence type="ECO:0000256" key="11">
    <source>
        <dbReference type="ARBA" id="ARBA00022777"/>
    </source>
</evidence>
<evidence type="ECO:0000256" key="18">
    <source>
        <dbReference type="PROSITE-ProRule" id="PRU10141"/>
    </source>
</evidence>
<evidence type="ECO:0000256" key="5">
    <source>
        <dbReference type="ARBA" id="ARBA00022614"/>
    </source>
</evidence>
<evidence type="ECO:0000256" key="13">
    <source>
        <dbReference type="ARBA" id="ARBA00022989"/>
    </source>
</evidence>
<dbReference type="Gene3D" id="3.30.200.20">
    <property type="entry name" value="Phosphorylase Kinase, domain 1"/>
    <property type="match status" value="1"/>
</dbReference>
<dbReference type="InterPro" id="IPR008271">
    <property type="entry name" value="Ser/Thr_kinase_AS"/>
</dbReference>
<evidence type="ECO:0000256" key="12">
    <source>
        <dbReference type="ARBA" id="ARBA00022840"/>
    </source>
</evidence>
<evidence type="ECO:0000256" key="4">
    <source>
        <dbReference type="ARBA" id="ARBA00022553"/>
    </source>
</evidence>
<keyword evidence="11" id="KW-0418">Kinase</keyword>
<dbReference type="SUPFAM" id="SSF52058">
    <property type="entry name" value="L domain-like"/>
    <property type="match status" value="1"/>
</dbReference>
<keyword evidence="4" id="KW-0597">Phosphoprotein</keyword>
<feature type="binding site" evidence="18">
    <location>
        <position position="719"/>
    </location>
    <ligand>
        <name>ATP</name>
        <dbReference type="ChEBI" id="CHEBI:30616"/>
    </ligand>
</feature>
<keyword evidence="7 19" id="KW-0812">Transmembrane</keyword>
<comment type="catalytic activity">
    <reaction evidence="17">
        <text>L-seryl-[protein] + ATP = O-phospho-L-seryl-[protein] + ADP + H(+)</text>
        <dbReference type="Rhea" id="RHEA:17989"/>
        <dbReference type="Rhea" id="RHEA-COMP:9863"/>
        <dbReference type="Rhea" id="RHEA-COMP:11604"/>
        <dbReference type="ChEBI" id="CHEBI:15378"/>
        <dbReference type="ChEBI" id="CHEBI:29999"/>
        <dbReference type="ChEBI" id="CHEBI:30616"/>
        <dbReference type="ChEBI" id="CHEBI:83421"/>
        <dbReference type="ChEBI" id="CHEBI:456216"/>
        <dbReference type="EC" id="2.7.11.1"/>
    </reaction>
</comment>
<dbReference type="PROSITE" id="PS50011">
    <property type="entry name" value="PROTEIN_KINASE_DOM"/>
    <property type="match status" value="1"/>
</dbReference>
<dbReference type="PROSITE" id="PS00107">
    <property type="entry name" value="PROTEIN_KINASE_ATP"/>
    <property type="match status" value="1"/>
</dbReference>
<evidence type="ECO:0000313" key="22">
    <source>
        <dbReference type="Proteomes" id="UP000604825"/>
    </source>
</evidence>
<evidence type="ECO:0000256" key="7">
    <source>
        <dbReference type="ARBA" id="ARBA00022692"/>
    </source>
</evidence>
<gene>
    <name evidence="21" type="ORF">NCGR_LOCUS32238</name>
</gene>
<dbReference type="FunFam" id="3.30.200.20:FF:000178">
    <property type="entry name" value="serine/threonine-protein kinase PBS1-like"/>
    <property type="match status" value="1"/>
</dbReference>
<dbReference type="GO" id="GO:0005524">
    <property type="term" value="F:ATP binding"/>
    <property type="evidence" value="ECO:0007669"/>
    <property type="project" value="UniProtKB-UniRule"/>
</dbReference>
<dbReference type="InterPro" id="IPR032675">
    <property type="entry name" value="LRR_dom_sf"/>
</dbReference>
<sequence length="1014" mass="112249">MPHHRRRRLPWASAAAPPEVLDGTRLSEPCGDQARCSTAAPEAMRVDVHQLDAASVGARVGRSVRRLPRPPTPPYERAAAAGSCSIPEKHWLNAYSEMPHPSPGSTIIPDLVPWTLTFVSTFAAEDNLYASGQPDSRGFISIDCGIPENSSYQDLTSSIIYVSDHGFISSGENRNISSDYISPSLAQRYYNVRFFLDGTRNCYTLRSLVAGNKYFVRAAFYYANYDGLNKLPVFDLYMGATYWHEVKFRDAGAINWMDIIVVAPADYLQVCLVNKGMGTPFISGLDLRPLKSTLYPEANASQSLVLTNANRFNMGPTDKSVVRYPLDPHDRIWLTYGAIPTWNEASATSVVRNYLTDPYDVPSAVMQNAATPSNSSIINFSWDPSDHSVNISSRYFFVFYFAELQSVASNELRQFDIIVNNSTWNKKPYTPPYLFADSFSGMVQGQAQYNISLVATKNATLPPILNAMEIYLVKLIDEIATDPGDARAMIAIQEAFGVCKNWMGDPCAPKAFAWEGLDCTDPPTGIPRITALNLSSSGLAGPITTSFGDLKALQYLDLSHNNLSGSIPNYLGQLPFLVFLDLSSNDLSGSIPYSLLQKSQNGTLSLRLGNNSNLFGNGTNYGSGPKKMDGALLSAIIIPIVAAIALFVIFIVLLLRTLKEKARRRVADPKDETTLLENREFSYRELKHITNNFNLEIGKGGFGAVFLGYLENGKPVAVKIRSESSSQGGKEFLAEAQHLTRIHHKNLVSLIGYCKDKNHFALVYEYMPEGNLQDHLRDTSTHKPLTWEQRLQIALDAAQGLEYLHVACKPALIHRDVKSRNILLTTDLGAKIADFGLTKAFSDSETHITTEPAGTMGYLDPEYYRSYRISEKSDVYSFGVVLLELMTGHSPIVPIDESVSIHIGEWVQQNLDQGSIESIIDSSMECDYDINSVWKVADLALHCKQEVSRERPTMTDVVAQIKESMELKARRRDRERSSALAGGHGLSYAGERNVFEVERNVGEISEASLGPAMR</sequence>
<dbReference type="PANTHER" id="PTHR45631">
    <property type="entry name" value="OS07G0107800 PROTEIN-RELATED"/>
    <property type="match status" value="1"/>
</dbReference>
<name>A0A811PR82_9POAL</name>
<keyword evidence="3" id="KW-0723">Serine/threonine-protein kinase</keyword>
<dbReference type="EC" id="2.7.11.1" evidence="2"/>
<proteinExistence type="predicted"/>
<dbReference type="SUPFAM" id="SSF56112">
    <property type="entry name" value="Protein kinase-like (PK-like)"/>
    <property type="match status" value="1"/>
</dbReference>
<evidence type="ECO:0000256" key="17">
    <source>
        <dbReference type="ARBA" id="ARBA00048679"/>
    </source>
</evidence>
<dbReference type="AlphaFoldDB" id="A0A811PR82"/>
<evidence type="ECO:0000256" key="16">
    <source>
        <dbReference type="ARBA" id="ARBA00047899"/>
    </source>
</evidence>
<keyword evidence="12 18" id="KW-0067">ATP-binding</keyword>
<evidence type="ECO:0000256" key="8">
    <source>
        <dbReference type="ARBA" id="ARBA00022729"/>
    </source>
</evidence>
<keyword evidence="22" id="KW-1185">Reference proteome</keyword>
<evidence type="ECO:0000256" key="9">
    <source>
        <dbReference type="ARBA" id="ARBA00022737"/>
    </source>
</evidence>
<keyword evidence="9" id="KW-0677">Repeat</keyword>
<dbReference type="PRINTS" id="PR00019">
    <property type="entry name" value="LEURICHRPT"/>
</dbReference>
<dbReference type="OrthoDB" id="2017114at2759"/>
<dbReference type="PROSITE" id="PS00108">
    <property type="entry name" value="PROTEIN_KINASE_ST"/>
    <property type="match status" value="1"/>
</dbReference>
<dbReference type="PANTHER" id="PTHR45631:SF211">
    <property type="entry name" value="OS02G0151100 PROTEIN"/>
    <property type="match status" value="1"/>
</dbReference>
<keyword evidence="10 18" id="KW-0547">Nucleotide-binding</keyword>
<dbReference type="InterPro" id="IPR001611">
    <property type="entry name" value="Leu-rich_rpt"/>
</dbReference>
<dbReference type="InterPro" id="IPR001245">
    <property type="entry name" value="Ser-Thr/Tyr_kinase_cat_dom"/>
</dbReference>
<keyword evidence="6" id="KW-0808">Transferase</keyword>
<dbReference type="Pfam" id="PF12819">
    <property type="entry name" value="Malectin_like"/>
    <property type="match status" value="1"/>
</dbReference>
<dbReference type="Pfam" id="PF07714">
    <property type="entry name" value="PK_Tyr_Ser-Thr"/>
    <property type="match status" value="1"/>
</dbReference>
<dbReference type="InterPro" id="IPR017441">
    <property type="entry name" value="Protein_kinase_ATP_BS"/>
</dbReference>
<organism evidence="21 22">
    <name type="scientific">Miscanthus lutarioriparius</name>
    <dbReference type="NCBI Taxonomy" id="422564"/>
    <lineage>
        <taxon>Eukaryota</taxon>
        <taxon>Viridiplantae</taxon>
        <taxon>Streptophyta</taxon>
        <taxon>Embryophyta</taxon>
        <taxon>Tracheophyta</taxon>
        <taxon>Spermatophyta</taxon>
        <taxon>Magnoliopsida</taxon>
        <taxon>Liliopsida</taxon>
        <taxon>Poales</taxon>
        <taxon>Poaceae</taxon>
        <taxon>PACMAD clade</taxon>
        <taxon>Panicoideae</taxon>
        <taxon>Andropogonodae</taxon>
        <taxon>Andropogoneae</taxon>
        <taxon>Saccharinae</taxon>
        <taxon>Miscanthus</taxon>
    </lineage>
</organism>
<evidence type="ECO:0000256" key="19">
    <source>
        <dbReference type="SAM" id="Phobius"/>
    </source>
</evidence>
<comment type="subcellular location">
    <subcellularLocation>
        <location evidence="1">Cell membrane</location>
        <topology evidence="1">Single-pass membrane protein</topology>
    </subcellularLocation>
</comment>
<evidence type="ECO:0000256" key="14">
    <source>
        <dbReference type="ARBA" id="ARBA00023136"/>
    </source>
</evidence>
<evidence type="ECO:0000256" key="1">
    <source>
        <dbReference type="ARBA" id="ARBA00004162"/>
    </source>
</evidence>
<evidence type="ECO:0000313" key="21">
    <source>
        <dbReference type="EMBL" id="CAD6248076.1"/>
    </source>
</evidence>
<dbReference type="InterPro" id="IPR024788">
    <property type="entry name" value="Malectin-like_Carb-bd_dom"/>
</dbReference>
<keyword evidence="14 19" id="KW-0472">Membrane</keyword>
<dbReference type="Gene3D" id="3.80.10.10">
    <property type="entry name" value="Ribonuclease Inhibitor"/>
    <property type="match status" value="1"/>
</dbReference>